<proteinExistence type="predicted"/>
<evidence type="ECO:0000256" key="1">
    <source>
        <dbReference type="SAM" id="Phobius"/>
    </source>
</evidence>
<evidence type="ECO:0000313" key="3">
    <source>
        <dbReference type="Proteomes" id="UP000030111"/>
    </source>
</evidence>
<dbReference type="eggNOG" id="ENOG5032ZQI">
    <property type="taxonomic scope" value="Bacteria"/>
</dbReference>
<keyword evidence="3" id="KW-1185">Reference proteome</keyword>
<keyword evidence="1" id="KW-1133">Transmembrane helix</keyword>
<gene>
    <name evidence="2" type="ORF">Q766_14390</name>
</gene>
<keyword evidence="1" id="KW-0472">Membrane</keyword>
<feature type="transmembrane region" description="Helical" evidence="1">
    <location>
        <begin position="47"/>
        <end position="65"/>
    </location>
</feature>
<sequence>MEPNNTIEQDFKQKLEQRTIQPTEMAWDRLDAMLTVAEKKNKPSRSWMYMAASFLAMLLVGALYLNQQKENPVNGVNNNTNSVVITTNADKPSETEIGATASPQITTGTEEVVASVNTPTQAKPRVTRNGSVKSAATAKNINNTPNVLISNEAVAVNNQQVTTNPEVAQPAKIKVDANELLASVNNPKLNSPQLKQSGVKVNANSLLSSVEGELNDSFKTKAFQGIIKNLDEVKTAVVNRNRQ</sequence>
<name>A0A0A2MKR9_9FLAO</name>
<dbReference type="EMBL" id="JRLY01000012">
    <property type="protein sequence ID" value="KGO92078.1"/>
    <property type="molecule type" value="Genomic_DNA"/>
</dbReference>
<keyword evidence="1" id="KW-0812">Transmembrane</keyword>
<organism evidence="2 3">
    <name type="scientific">Flavobacterium subsaxonicum WB 4.1-42 = DSM 21790</name>
    <dbReference type="NCBI Taxonomy" id="1121898"/>
    <lineage>
        <taxon>Bacteria</taxon>
        <taxon>Pseudomonadati</taxon>
        <taxon>Bacteroidota</taxon>
        <taxon>Flavobacteriia</taxon>
        <taxon>Flavobacteriales</taxon>
        <taxon>Flavobacteriaceae</taxon>
        <taxon>Flavobacterium</taxon>
    </lineage>
</organism>
<dbReference type="AlphaFoldDB" id="A0A0A2MKR9"/>
<reference evidence="2 3" key="1">
    <citation type="submission" date="2013-09" db="EMBL/GenBank/DDBJ databases">
        <authorList>
            <person name="Zeng Z."/>
            <person name="Chen C."/>
        </authorList>
    </citation>
    <scope>NUCLEOTIDE SEQUENCE [LARGE SCALE GENOMIC DNA]</scope>
    <source>
        <strain evidence="2 3">WB 4.1-42</strain>
    </source>
</reference>
<dbReference type="Proteomes" id="UP000030111">
    <property type="component" value="Unassembled WGS sequence"/>
</dbReference>
<protein>
    <submittedName>
        <fullName evidence="2">Uncharacterized protein</fullName>
    </submittedName>
</protein>
<accession>A0A0A2MKR9</accession>
<comment type="caution">
    <text evidence="2">The sequence shown here is derived from an EMBL/GenBank/DDBJ whole genome shotgun (WGS) entry which is preliminary data.</text>
</comment>
<evidence type="ECO:0000313" key="2">
    <source>
        <dbReference type="EMBL" id="KGO92078.1"/>
    </source>
</evidence>
<dbReference type="STRING" id="1121898.GCA_000422725_03340"/>
<dbReference type="RefSeq" id="WP_154657766.1">
    <property type="nucleotide sequence ID" value="NZ_AUGP01000028.1"/>
</dbReference>